<keyword evidence="3" id="KW-1185">Reference proteome</keyword>
<comment type="caution">
    <text evidence="2">The sequence shown here is derived from an EMBL/GenBank/DDBJ whole genome shotgun (WGS) entry which is preliminary data.</text>
</comment>
<dbReference type="EMBL" id="JAQNDK010000001">
    <property type="protein sequence ID" value="MDC0678685.1"/>
    <property type="molecule type" value="Genomic_DNA"/>
</dbReference>
<proteinExistence type="predicted"/>
<sequence>MTRTAGAEPAWRSSLARAAAPWRRLGRAAAVLAAWLAPSLAGCGADDTAAAPLDGPAAAPLDRPDSRGTSLQFRFDPDDGVETFASASGSFLVHFAREGRCAVPAADDDATGVPDFVEEVAAVYDEVIAHYRDVLGFRPPRSDEDLPDNGGDGRFDVYLVDFAGVGDGVFRVDACAEDAGDRCAGFMTQENDYSGYGYPSTLTANRILGSHELFHAVQAAYDHGQDTLITEGTAVWATESFDPSLKDFEGFVDGYLANTDRSLDVPFTGPVDPFSYGSALFFQFLEERFGDGTVRALWERLEDGANGEADPVWFEQLDPLLSSQAQTTFAEAFVEFAAWNLLTGSAADPQRSYAAGSGYRGLAPEEVAAPYADGLRVFHASAQYFSVPPAGRATMTAALAAPADDPAQLSGLALLLAARRGRVYGEVVRAGDVASGEALVDTAGADDLAVIVVNGLQEGESRKPTLCIGTPDEVAACRADAEATGGGGGGAGGEAPAEGAAGVDDGGCGCRVVAPAAAPASSAAAFGCALGASLLALAARRRRR</sequence>
<evidence type="ECO:0000313" key="3">
    <source>
        <dbReference type="Proteomes" id="UP001217485"/>
    </source>
</evidence>
<keyword evidence="1" id="KW-0812">Transmembrane</keyword>
<dbReference type="RefSeq" id="WP_272095527.1">
    <property type="nucleotide sequence ID" value="NZ_JAQNDK010000001.1"/>
</dbReference>
<keyword evidence="1" id="KW-0472">Membrane</keyword>
<dbReference type="Proteomes" id="UP001217485">
    <property type="component" value="Unassembled WGS sequence"/>
</dbReference>
<dbReference type="NCBIfam" id="NF045524">
    <property type="entry name" value="MXAN_6640_HExxH"/>
    <property type="match status" value="1"/>
</dbReference>
<protein>
    <submittedName>
        <fullName evidence="2">Uncharacterized protein</fullName>
    </submittedName>
</protein>
<accession>A0ABT5BYI4</accession>
<evidence type="ECO:0000256" key="1">
    <source>
        <dbReference type="SAM" id="Phobius"/>
    </source>
</evidence>
<name>A0ABT5BYI4_9BACT</name>
<keyword evidence="1" id="KW-1133">Transmembrane helix</keyword>
<evidence type="ECO:0000313" key="2">
    <source>
        <dbReference type="EMBL" id="MDC0678685.1"/>
    </source>
</evidence>
<gene>
    <name evidence="2" type="ORF">POL72_13150</name>
</gene>
<organism evidence="2 3">
    <name type="scientific">Sorangium atrum</name>
    <dbReference type="NCBI Taxonomy" id="2995308"/>
    <lineage>
        <taxon>Bacteria</taxon>
        <taxon>Pseudomonadati</taxon>
        <taxon>Myxococcota</taxon>
        <taxon>Polyangia</taxon>
        <taxon>Polyangiales</taxon>
        <taxon>Polyangiaceae</taxon>
        <taxon>Sorangium</taxon>
    </lineage>
</organism>
<feature type="transmembrane region" description="Helical" evidence="1">
    <location>
        <begin position="520"/>
        <end position="539"/>
    </location>
</feature>
<reference evidence="2 3" key="1">
    <citation type="submission" date="2023-01" db="EMBL/GenBank/DDBJ databases">
        <title>Minimal conservation of predation-associated metabolite biosynthetic gene clusters underscores biosynthetic potential of Myxococcota including descriptions for ten novel species: Archangium lansinium sp. nov., Myxococcus landrumus sp. nov., Nannocystis bai.</title>
        <authorList>
            <person name="Ahearne A."/>
            <person name="Stevens C."/>
            <person name="Dowd S."/>
        </authorList>
    </citation>
    <scope>NUCLEOTIDE SEQUENCE [LARGE SCALE GENOMIC DNA]</scope>
    <source>
        <strain evidence="2 3">WIWO2</strain>
    </source>
</reference>